<organism evidence="1 2">
    <name type="scientific">Prunus yedoensis var. nudiflora</name>
    <dbReference type="NCBI Taxonomy" id="2094558"/>
    <lineage>
        <taxon>Eukaryota</taxon>
        <taxon>Viridiplantae</taxon>
        <taxon>Streptophyta</taxon>
        <taxon>Embryophyta</taxon>
        <taxon>Tracheophyta</taxon>
        <taxon>Spermatophyta</taxon>
        <taxon>Magnoliopsida</taxon>
        <taxon>eudicotyledons</taxon>
        <taxon>Gunneridae</taxon>
        <taxon>Pentapetalae</taxon>
        <taxon>rosids</taxon>
        <taxon>fabids</taxon>
        <taxon>Rosales</taxon>
        <taxon>Rosaceae</taxon>
        <taxon>Amygdaloideae</taxon>
        <taxon>Amygdaleae</taxon>
        <taxon>Prunus</taxon>
    </lineage>
</organism>
<protein>
    <submittedName>
        <fullName evidence="1">Uncharacterized protein</fullName>
    </submittedName>
</protein>
<proteinExistence type="predicted"/>
<gene>
    <name evidence="1" type="ORF">Pyn_18590</name>
</gene>
<evidence type="ECO:0000313" key="2">
    <source>
        <dbReference type="Proteomes" id="UP000250321"/>
    </source>
</evidence>
<sequence>MARLAMLSPWTIRCEMVNFPRELSLQKFPDAGILMICFRFQGALKALVTISCRRQLSSKLDIRSWSELGWDRELLKNEAKGVVVSQGREVRVHRRYGGVKKV</sequence>
<keyword evidence="2" id="KW-1185">Reference proteome</keyword>
<reference evidence="1 2" key="1">
    <citation type="submission" date="2018-02" db="EMBL/GenBank/DDBJ databases">
        <title>Draft genome of wild Prunus yedoensis var. nudiflora.</title>
        <authorList>
            <person name="Baek S."/>
            <person name="Kim J.-H."/>
            <person name="Choi K."/>
            <person name="Kim G.-B."/>
            <person name="Cho A."/>
            <person name="Jang H."/>
            <person name="Shin C.-H."/>
            <person name="Yu H.-J."/>
            <person name="Mun J.-H."/>
        </authorList>
    </citation>
    <scope>NUCLEOTIDE SEQUENCE [LARGE SCALE GENOMIC DNA]</scope>
    <source>
        <strain evidence="2">cv. Jeju island</strain>
        <tissue evidence="1">Leaf</tissue>
    </source>
</reference>
<dbReference type="AlphaFoldDB" id="A0A314XN84"/>
<comment type="caution">
    <text evidence="1">The sequence shown here is derived from an EMBL/GenBank/DDBJ whole genome shotgun (WGS) entry which is preliminary data.</text>
</comment>
<dbReference type="Proteomes" id="UP000250321">
    <property type="component" value="Unassembled WGS sequence"/>
</dbReference>
<name>A0A314XN84_PRUYE</name>
<evidence type="ECO:0000313" key="1">
    <source>
        <dbReference type="EMBL" id="PQP95482.1"/>
    </source>
</evidence>
<accession>A0A314XN84</accession>
<dbReference type="EMBL" id="PJQY01002239">
    <property type="protein sequence ID" value="PQP95482.1"/>
    <property type="molecule type" value="Genomic_DNA"/>
</dbReference>